<dbReference type="EMBL" id="QTJR01000002">
    <property type="protein sequence ID" value="RDY68583.1"/>
    <property type="molecule type" value="Genomic_DNA"/>
</dbReference>
<evidence type="ECO:0000256" key="2">
    <source>
        <dbReference type="ARBA" id="ARBA00023012"/>
    </source>
</evidence>
<dbReference type="GO" id="GO:0006355">
    <property type="term" value="P:regulation of DNA-templated transcription"/>
    <property type="evidence" value="ECO:0007669"/>
    <property type="project" value="TreeGrafter"/>
</dbReference>
<evidence type="ECO:0000313" key="6">
    <source>
        <dbReference type="EMBL" id="RDY68583.1"/>
    </source>
</evidence>
<gene>
    <name evidence="6" type="ORF">DX912_03495</name>
</gene>
<protein>
    <submittedName>
        <fullName evidence="6">Response regulator</fullName>
    </submittedName>
</protein>
<dbReference type="PANTHER" id="PTHR48111:SF40">
    <property type="entry name" value="PHOSPHATE REGULON TRANSCRIPTIONAL REGULATORY PROTEIN PHOB"/>
    <property type="match status" value="1"/>
</dbReference>
<dbReference type="GO" id="GO:0000156">
    <property type="term" value="F:phosphorelay response regulator activity"/>
    <property type="evidence" value="ECO:0007669"/>
    <property type="project" value="TreeGrafter"/>
</dbReference>
<reference evidence="6 7" key="1">
    <citation type="submission" date="2018-08" db="EMBL/GenBank/DDBJ databases">
        <title>Lysobacter soli KCTC 22011, whole genome shotgun sequence.</title>
        <authorList>
            <person name="Zhang X."/>
            <person name="Feng G."/>
            <person name="Zhu H."/>
        </authorList>
    </citation>
    <scope>NUCLEOTIDE SEQUENCE [LARGE SCALE GENOMIC DNA]</scope>
    <source>
        <strain evidence="6 7">KCTC 22011</strain>
    </source>
</reference>
<evidence type="ECO:0000313" key="7">
    <source>
        <dbReference type="Proteomes" id="UP000256829"/>
    </source>
</evidence>
<dbReference type="InterPro" id="IPR001789">
    <property type="entry name" value="Sig_transdc_resp-reg_receiver"/>
</dbReference>
<dbReference type="Gene3D" id="3.40.50.2300">
    <property type="match status" value="1"/>
</dbReference>
<feature type="domain" description="Response regulatory" evidence="5">
    <location>
        <begin position="5"/>
        <end position="114"/>
    </location>
</feature>
<evidence type="ECO:0000259" key="5">
    <source>
        <dbReference type="PROSITE" id="PS50110"/>
    </source>
</evidence>
<organism evidence="6 7">
    <name type="scientific">Lysobacter soli</name>
    <dbReference type="NCBI Taxonomy" id="453783"/>
    <lineage>
        <taxon>Bacteria</taxon>
        <taxon>Pseudomonadati</taxon>
        <taxon>Pseudomonadota</taxon>
        <taxon>Gammaproteobacteria</taxon>
        <taxon>Lysobacterales</taxon>
        <taxon>Lysobacteraceae</taxon>
        <taxon>Lysobacter</taxon>
    </lineage>
</organism>
<dbReference type="PROSITE" id="PS50110">
    <property type="entry name" value="RESPONSE_REGULATORY"/>
    <property type="match status" value="1"/>
</dbReference>
<dbReference type="SMART" id="SM00448">
    <property type="entry name" value="REC"/>
    <property type="match status" value="1"/>
</dbReference>
<keyword evidence="2" id="KW-0902">Two-component regulatory system</keyword>
<dbReference type="GO" id="GO:0005829">
    <property type="term" value="C:cytosol"/>
    <property type="evidence" value="ECO:0007669"/>
    <property type="project" value="TreeGrafter"/>
</dbReference>
<dbReference type="Proteomes" id="UP000256829">
    <property type="component" value="Unassembled WGS sequence"/>
</dbReference>
<proteinExistence type="predicted"/>
<name>A0A3D8VGV7_9GAMM</name>
<dbReference type="PANTHER" id="PTHR48111">
    <property type="entry name" value="REGULATOR OF RPOS"/>
    <property type="match status" value="1"/>
</dbReference>
<evidence type="ECO:0000256" key="4">
    <source>
        <dbReference type="PROSITE-ProRule" id="PRU00169"/>
    </source>
</evidence>
<evidence type="ECO:0000256" key="1">
    <source>
        <dbReference type="ARBA" id="ARBA00022553"/>
    </source>
</evidence>
<keyword evidence="1 4" id="KW-0597">Phosphoprotein</keyword>
<accession>A0A3D8VGV7</accession>
<sequence>MGGKTLLLAEDEMYVAMTLSDLLTEAGYRVLTAARLGDAIDVAERERIDCAILDINLHGEQVYPLCERLRESGVPFFFTSAYGAEGLAEEYRDVPMVPKPYTCDEVVEAIVRQMDGAADGAQAR</sequence>
<comment type="caution">
    <text evidence="6">The sequence shown here is derived from an EMBL/GenBank/DDBJ whole genome shotgun (WGS) entry which is preliminary data.</text>
</comment>
<feature type="modified residue" description="4-aspartylphosphate" evidence="4">
    <location>
        <position position="54"/>
    </location>
</feature>
<dbReference type="SUPFAM" id="SSF52172">
    <property type="entry name" value="CheY-like"/>
    <property type="match status" value="1"/>
</dbReference>
<dbReference type="AlphaFoldDB" id="A0A3D8VGV7"/>
<dbReference type="GO" id="GO:0032993">
    <property type="term" value="C:protein-DNA complex"/>
    <property type="evidence" value="ECO:0007669"/>
    <property type="project" value="TreeGrafter"/>
</dbReference>
<dbReference type="Pfam" id="PF00072">
    <property type="entry name" value="Response_reg"/>
    <property type="match status" value="1"/>
</dbReference>
<dbReference type="GO" id="GO:0000976">
    <property type="term" value="F:transcription cis-regulatory region binding"/>
    <property type="evidence" value="ECO:0007669"/>
    <property type="project" value="TreeGrafter"/>
</dbReference>
<dbReference type="InterPro" id="IPR011006">
    <property type="entry name" value="CheY-like_superfamily"/>
</dbReference>
<dbReference type="RefSeq" id="WP_115841096.1">
    <property type="nucleotide sequence ID" value="NZ_CP183976.1"/>
</dbReference>
<dbReference type="InterPro" id="IPR039420">
    <property type="entry name" value="WalR-like"/>
</dbReference>
<keyword evidence="7" id="KW-1185">Reference proteome</keyword>
<keyword evidence="3" id="KW-0238">DNA-binding</keyword>
<evidence type="ECO:0000256" key="3">
    <source>
        <dbReference type="ARBA" id="ARBA00023125"/>
    </source>
</evidence>